<evidence type="ECO:0000313" key="4">
    <source>
        <dbReference type="Proteomes" id="UP000237682"/>
    </source>
</evidence>
<keyword evidence="1" id="KW-0547">Nucleotide-binding</keyword>
<keyword evidence="1" id="KW-0067">ATP-binding</keyword>
<reference evidence="3 4" key="1">
    <citation type="submission" date="2018-02" db="EMBL/GenBank/DDBJ databases">
        <title>Whole genome sequencing of endophytic bacterium.</title>
        <authorList>
            <person name="Eedara R."/>
            <person name="Podile A.R."/>
        </authorList>
    </citation>
    <scope>NUCLEOTIDE SEQUENCE [LARGE SCALE GENOMIC DNA]</scope>
    <source>
        <strain evidence="3 4">RP1T</strain>
    </source>
</reference>
<dbReference type="SUPFAM" id="SSF56059">
    <property type="entry name" value="Glutathione synthetase ATP-binding domain-like"/>
    <property type="match status" value="1"/>
</dbReference>
<dbReference type="InterPro" id="IPR011761">
    <property type="entry name" value="ATP-grasp"/>
</dbReference>
<organism evidence="3 4">
    <name type="scientific">Labrys okinawensis</name>
    <dbReference type="NCBI Taxonomy" id="346911"/>
    <lineage>
        <taxon>Bacteria</taxon>
        <taxon>Pseudomonadati</taxon>
        <taxon>Pseudomonadota</taxon>
        <taxon>Alphaproteobacteria</taxon>
        <taxon>Hyphomicrobiales</taxon>
        <taxon>Xanthobacteraceae</taxon>
        <taxon>Labrys</taxon>
    </lineage>
</organism>
<dbReference type="PROSITE" id="PS50975">
    <property type="entry name" value="ATP_GRASP"/>
    <property type="match status" value="1"/>
</dbReference>
<sequence length="310" mass="34674">MEPTRNLVLVHSQGWQSVADFEAIKGFVQEMAPDIEVFIASNDAPSSYTRKKAAARPALIFSPIRLQRFKPDRGRIYQGQPMSKLAEVQRLAAAGVPVPPFEEIRPDTVLSPETYGPLVVVKPSYPFASWGQGVELQHRGKVRYRPPEDYPPDHPGRQGPMIAQKFIDCGHAMTCRVLTLFGETIFTFGRESTRPLALDLGRETYDVADFMPAPPDNFVYATHEPDILALAAQAYRAMPEVALQACDILRAQTGELYIIEVNPGGGTWMFSSKLADRYRERLGVEDLTAEFDAFRTCARLLVERTRAEAE</sequence>
<dbReference type="EMBL" id="PUEJ01000008">
    <property type="protein sequence ID" value="PRH85512.1"/>
    <property type="molecule type" value="Genomic_DNA"/>
</dbReference>
<dbReference type="Gene3D" id="3.30.470.20">
    <property type="entry name" value="ATP-grasp fold, B domain"/>
    <property type="match status" value="1"/>
</dbReference>
<dbReference type="AlphaFoldDB" id="A0A2S9Q830"/>
<dbReference type="GO" id="GO:0005524">
    <property type="term" value="F:ATP binding"/>
    <property type="evidence" value="ECO:0007669"/>
    <property type="project" value="UniProtKB-UniRule"/>
</dbReference>
<protein>
    <recommendedName>
        <fullName evidence="2">ATP-grasp domain-containing protein</fullName>
    </recommendedName>
</protein>
<keyword evidence="4" id="KW-1185">Reference proteome</keyword>
<proteinExistence type="predicted"/>
<dbReference type="GO" id="GO:0046872">
    <property type="term" value="F:metal ion binding"/>
    <property type="evidence" value="ECO:0007669"/>
    <property type="project" value="InterPro"/>
</dbReference>
<dbReference type="Proteomes" id="UP000237682">
    <property type="component" value="Unassembled WGS sequence"/>
</dbReference>
<evidence type="ECO:0000313" key="3">
    <source>
        <dbReference type="EMBL" id="PRH85512.1"/>
    </source>
</evidence>
<dbReference type="OrthoDB" id="8060578at2"/>
<accession>A0A2S9Q830</accession>
<evidence type="ECO:0000256" key="1">
    <source>
        <dbReference type="PROSITE-ProRule" id="PRU00409"/>
    </source>
</evidence>
<dbReference type="RefSeq" id="WP_105864072.1">
    <property type="nucleotide sequence ID" value="NZ_PUEJ01000008.1"/>
</dbReference>
<comment type="caution">
    <text evidence="3">The sequence shown here is derived from an EMBL/GenBank/DDBJ whole genome shotgun (WGS) entry which is preliminary data.</text>
</comment>
<feature type="domain" description="ATP-grasp" evidence="2">
    <location>
        <begin position="88"/>
        <end position="295"/>
    </location>
</feature>
<evidence type="ECO:0000259" key="2">
    <source>
        <dbReference type="PROSITE" id="PS50975"/>
    </source>
</evidence>
<gene>
    <name evidence="3" type="ORF">C5L14_21225</name>
</gene>
<name>A0A2S9Q830_9HYPH</name>